<feature type="region of interest" description="Disordered" evidence="1">
    <location>
        <begin position="126"/>
        <end position="219"/>
    </location>
</feature>
<keyword evidence="2" id="KW-1133">Transmembrane helix</keyword>
<feature type="compositionally biased region" description="Polar residues" evidence="1">
    <location>
        <begin position="196"/>
        <end position="206"/>
    </location>
</feature>
<evidence type="ECO:0000256" key="1">
    <source>
        <dbReference type="SAM" id="MobiDB-lite"/>
    </source>
</evidence>
<evidence type="ECO:0000313" key="4">
    <source>
        <dbReference type="Proteomes" id="UP001230908"/>
    </source>
</evidence>
<feature type="region of interest" description="Disordered" evidence="1">
    <location>
        <begin position="235"/>
        <end position="419"/>
    </location>
</feature>
<keyword evidence="4" id="KW-1185">Reference proteome</keyword>
<feature type="compositionally biased region" description="Basic and acidic residues" evidence="1">
    <location>
        <begin position="400"/>
        <end position="419"/>
    </location>
</feature>
<feature type="compositionally biased region" description="Pro residues" evidence="1">
    <location>
        <begin position="132"/>
        <end position="147"/>
    </location>
</feature>
<name>A0ABU0ZKN5_9ACTN</name>
<dbReference type="Proteomes" id="UP001230908">
    <property type="component" value="Unassembled WGS sequence"/>
</dbReference>
<gene>
    <name evidence="3" type="ORF">RB614_20790</name>
</gene>
<sequence length="419" mass="45393">MPASAPPSERPGRQLLTVVFWVGVGLAPLAALLLLVGQSSGVLRVAAVLAVFAIVLIGVSITLRRDTESMRYDLEETLLEEIDTLRGDVRNDIATAARATHRAFGEKLQALHETVQALRVQMQLDAARGQAAPPPPPARGAAEPPPQVGFARVGYPQQEAPAAAGHASIPMPPQPPASGHAGGRARVPGVVRHTETVQVTTRQTIVDQGDDSDAGGKGYGGGSYGANGYGSSASYGDWPASAPPSPPRGRRAAEPEEESWTDQRLRGGGDARRPRPYERGDTGDGDDGRWTGVRAGDRWAAMRSDDRGREVHMGERRAAMHQDDMGSEMRIEDRWASVRREEPRRDDHRAEPAWGGGYQDTGGQESSWSQDRWERRGSAGALPAGGIEPTTSWGQQWSTPEREPAGRRRRYRDEDDSYR</sequence>
<comment type="caution">
    <text evidence="3">The sequence shown here is derived from an EMBL/GenBank/DDBJ whole genome shotgun (WGS) entry which is preliminary data.</text>
</comment>
<feature type="compositionally biased region" description="Polar residues" evidence="1">
    <location>
        <begin position="389"/>
        <end position="399"/>
    </location>
</feature>
<organism evidence="3 4">
    <name type="scientific">Phytohabitans maris</name>
    <dbReference type="NCBI Taxonomy" id="3071409"/>
    <lineage>
        <taxon>Bacteria</taxon>
        <taxon>Bacillati</taxon>
        <taxon>Actinomycetota</taxon>
        <taxon>Actinomycetes</taxon>
        <taxon>Micromonosporales</taxon>
        <taxon>Micromonosporaceae</taxon>
    </lineage>
</organism>
<evidence type="ECO:0000256" key="2">
    <source>
        <dbReference type="SAM" id="Phobius"/>
    </source>
</evidence>
<keyword evidence="2" id="KW-0812">Transmembrane</keyword>
<feature type="transmembrane region" description="Helical" evidence="2">
    <location>
        <begin position="42"/>
        <end position="63"/>
    </location>
</feature>
<dbReference type="EMBL" id="JAVHUY010000018">
    <property type="protein sequence ID" value="MDQ7906954.1"/>
    <property type="molecule type" value="Genomic_DNA"/>
</dbReference>
<protein>
    <submittedName>
        <fullName evidence="3">Uncharacterized protein</fullName>
    </submittedName>
</protein>
<feature type="compositionally biased region" description="Basic and acidic residues" evidence="1">
    <location>
        <begin position="303"/>
        <end position="351"/>
    </location>
</feature>
<evidence type="ECO:0000313" key="3">
    <source>
        <dbReference type="EMBL" id="MDQ7906954.1"/>
    </source>
</evidence>
<feature type="transmembrane region" description="Helical" evidence="2">
    <location>
        <begin position="15"/>
        <end position="36"/>
    </location>
</feature>
<feature type="compositionally biased region" description="Basic and acidic residues" evidence="1">
    <location>
        <begin position="261"/>
        <end position="289"/>
    </location>
</feature>
<feature type="compositionally biased region" description="Polar residues" evidence="1">
    <location>
        <begin position="361"/>
        <end position="370"/>
    </location>
</feature>
<dbReference type="RefSeq" id="WP_308714222.1">
    <property type="nucleotide sequence ID" value="NZ_JAVHUY010000018.1"/>
</dbReference>
<reference evidence="3 4" key="1">
    <citation type="submission" date="2023-08" db="EMBL/GenBank/DDBJ databases">
        <title>Phytohabitans sansha sp. nov., isolated from marine sediment.</title>
        <authorList>
            <person name="Zhao Y."/>
            <person name="Yi K."/>
        </authorList>
    </citation>
    <scope>NUCLEOTIDE SEQUENCE [LARGE SCALE GENOMIC DNA]</scope>
    <source>
        <strain evidence="3 4">ZYX-F-186</strain>
    </source>
</reference>
<keyword evidence="2" id="KW-0472">Membrane</keyword>
<accession>A0ABU0ZKN5</accession>
<proteinExistence type="predicted"/>